<accession>A0A0B6ZX95</accession>
<name>A0A0B6ZX95_9EUPU</name>
<sequence length="55" mass="6290">MIKRFIALSGMHQTQVTCISNKCDAYPKLSQRQLLSVWVSVTYSFYKEGQCLGQC</sequence>
<dbReference type="EMBL" id="HACG01025525">
    <property type="protein sequence ID" value="CEK72390.1"/>
    <property type="molecule type" value="Transcribed_RNA"/>
</dbReference>
<organism evidence="1">
    <name type="scientific">Arion vulgaris</name>
    <dbReference type="NCBI Taxonomy" id="1028688"/>
    <lineage>
        <taxon>Eukaryota</taxon>
        <taxon>Metazoa</taxon>
        <taxon>Spiralia</taxon>
        <taxon>Lophotrochozoa</taxon>
        <taxon>Mollusca</taxon>
        <taxon>Gastropoda</taxon>
        <taxon>Heterobranchia</taxon>
        <taxon>Euthyneura</taxon>
        <taxon>Panpulmonata</taxon>
        <taxon>Eupulmonata</taxon>
        <taxon>Stylommatophora</taxon>
        <taxon>Helicina</taxon>
        <taxon>Arionoidea</taxon>
        <taxon>Arionidae</taxon>
        <taxon>Arion</taxon>
    </lineage>
</organism>
<dbReference type="AlphaFoldDB" id="A0A0B6ZX95"/>
<gene>
    <name evidence="1" type="primary">ORF82211</name>
</gene>
<protein>
    <submittedName>
        <fullName evidence="1">Uncharacterized protein</fullName>
    </submittedName>
</protein>
<evidence type="ECO:0000313" key="1">
    <source>
        <dbReference type="EMBL" id="CEK72390.1"/>
    </source>
</evidence>
<proteinExistence type="predicted"/>
<reference evidence="1" key="1">
    <citation type="submission" date="2014-12" db="EMBL/GenBank/DDBJ databases">
        <title>Insight into the proteome of Arion vulgaris.</title>
        <authorList>
            <person name="Aradska J."/>
            <person name="Bulat T."/>
            <person name="Smidak R."/>
            <person name="Sarate P."/>
            <person name="Gangsoo J."/>
            <person name="Sialana F."/>
            <person name="Bilban M."/>
            <person name="Lubec G."/>
        </authorList>
    </citation>
    <scope>NUCLEOTIDE SEQUENCE</scope>
    <source>
        <tissue evidence="1">Skin</tissue>
    </source>
</reference>